<feature type="domain" description="SnoaL-like" evidence="1">
    <location>
        <begin position="23"/>
        <end position="124"/>
    </location>
</feature>
<dbReference type="OrthoDB" id="333383at2"/>
<proteinExistence type="predicted"/>
<dbReference type="InterPro" id="IPR011944">
    <property type="entry name" value="Steroid_delta5-4_isomerase"/>
</dbReference>
<dbReference type="Gene3D" id="3.10.450.50">
    <property type="match status" value="1"/>
</dbReference>
<comment type="caution">
    <text evidence="2">The sequence shown here is derived from an EMBL/GenBank/DDBJ whole genome shotgun (WGS) entry which is preliminary data.</text>
</comment>
<dbReference type="SUPFAM" id="SSF54427">
    <property type="entry name" value="NTF2-like"/>
    <property type="match status" value="1"/>
</dbReference>
<keyword evidence="3" id="KW-1185">Reference proteome</keyword>
<evidence type="ECO:0000313" key="2">
    <source>
        <dbReference type="EMBL" id="OXM65821.1"/>
    </source>
</evidence>
<reference evidence="3" key="1">
    <citation type="submission" date="2017-07" db="EMBL/GenBank/DDBJ databases">
        <title>Comparative genome mining reveals phylogenetic distribution patterns of secondary metabolites in Amycolatopsis.</title>
        <authorList>
            <person name="Adamek M."/>
            <person name="Alanjary M."/>
            <person name="Sales-Ortells H."/>
            <person name="Goodfellow M."/>
            <person name="Bull A.T."/>
            <person name="Kalinowski J."/>
            <person name="Ziemert N."/>
        </authorList>
    </citation>
    <scope>NUCLEOTIDE SEQUENCE [LARGE SCALE GENOMIC DNA]</scope>
    <source>
        <strain evidence="3">H5</strain>
    </source>
</reference>
<dbReference type="Proteomes" id="UP000215199">
    <property type="component" value="Unassembled WGS sequence"/>
</dbReference>
<sequence length="147" mass="16425">MTTTFETDVAAADLAAVEALCDRWEKAWNAHDGDAVAAMCAEDLVYDEPALGRTAHGPDSIREFVTRMAHGYPDYSFTRVGLYAEVTRRAVLVAWHFTGTFAKTGARVEFHGDDRLELREDGLIHAYRCLYDNKFVLSQLGREGHQG</sequence>
<dbReference type="InterPro" id="IPR037401">
    <property type="entry name" value="SnoaL-like"/>
</dbReference>
<dbReference type="RefSeq" id="WP_093949181.1">
    <property type="nucleotide sequence ID" value="NZ_NMUL01000021.1"/>
</dbReference>
<dbReference type="NCBIfam" id="TIGR02246">
    <property type="entry name" value="SgcJ/EcaC family oxidoreductase"/>
    <property type="match status" value="1"/>
</dbReference>
<dbReference type="Pfam" id="PF12680">
    <property type="entry name" value="SnoaL_2"/>
    <property type="match status" value="1"/>
</dbReference>
<gene>
    <name evidence="2" type="ORF">CF165_20700</name>
</gene>
<protein>
    <recommendedName>
        <fullName evidence="1">SnoaL-like domain-containing protein</fullName>
    </recommendedName>
</protein>
<dbReference type="InterPro" id="IPR032710">
    <property type="entry name" value="NTF2-like_dom_sf"/>
</dbReference>
<organism evidence="2 3">
    <name type="scientific">Amycolatopsis vastitatis</name>
    <dbReference type="NCBI Taxonomy" id="1905142"/>
    <lineage>
        <taxon>Bacteria</taxon>
        <taxon>Bacillati</taxon>
        <taxon>Actinomycetota</taxon>
        <taxon>Actinomycetes</taxon>
        <taxon>Pseudonocardiales</taxon>
        <taxon>Pseudonocardiaceae</taxon>
        <taxon>Amycolatopsis</taxon>
    </lineage>
</organism>
<accession>A0A229T4E1</accession>
<dbReference type="EMBL" id="NMUL01000021">
    <property type="protein sequence ID" value="OXM65821.1"/>
    <property type="molecule type" value="Genomic_DNA"/>
</dbReference>
<evidence type="ECO:0000259" key="1">
    <source>
        <dbReference type="Pfam" id="PF12680"/>
    </source>
</evidence>
<dbReference type="AlphaFoldDB" id="A0A229T4E1"/>
<evidence type="ECO:0000313" key="3">
    <source>
        <dbReference type="Proteomes" id="UP000215199"/>
    </source>
</evidence>
<name>A0A229T4E1_9PSEU</name>